<organism evidence="5 6">
    <name type="scientific">Clostridium weizhouense</name>
    <dbReference type="NCBI Taxonomy" id="2859781"/>
    <lineage>
        <taxon>Bacteria</taxon>
        <taxon>Bacillati</taxon>
        <taxon>Bacillota</taxon>
        <taxon>Clostridia</taxon>
        <taxon>Eubacteriales</taxon>
        <taxon>Clostridiaceae</taxon>
        <taxon>Clostridium</taxon>
    </lineage>
</organism>
<comment type="catalytic activity">
    <reaction evidence="1 4">
        <text>3-dehydroquinate = 3-dehydroshikimate + H2O</text>
        <dbReference type="Rhea" id="RHEA:21096"/>
        <dbReference type="ChEBI" id="CHEBI:15377"/>
        <dbReference type="ChEBI" id="CHEBI:16630"/>
        <dbReference type="ChEBI" id="CHEBI:32364"/>
        <dbReference type="EC" id="4.2.1.10"/>
    </reaction>
</comment>
<feature type="binding site" evidence="4">
    <location>
        <position position="237"/>
    </location>
    <ligand>
        <name>3-dehydroquinate</name>
        <dbReference type="ChEBI" id="CHEBI:32364"/>
    </ligand>
</feature>
<protein>
    <recommendedName>
        <fullName evidence="4">3-dehydroquinate dehydratase</fullName>
        <shortName evidence="4">3-dehydroquinase</shortName>
        <ecNumber evidence="4">4.2.1.10</ecNumber>
    </recommendedName>
    <alternativeName>
        <fullName evidence="4">Type I DHQase</fullName>
    </alternativeName>
    <alternativeName>
        <fullName evidence="4">Type I dehydroquinase</fullName>
        <shortName evidence="4">DHQ1</shortName>
    </alternativeName>
</protein>
<comment type="pathway">
    <text evidence="4">Metabolic intermediate biosynthesis; chorismate biosynthesis; chorismate from D-erythrose 4-phosphate and phosphoenolpyruvate: step 3/7.</text>
</comment>
<feature type="binding site" evidence="4">
    <location>
        <position position="214"/>
    </location>
    <ligand>
        <name>3-dehydroquinate</name>
        <dbReference type="ChEBI" id="CHEBI:32364"/>
    </ligand>
</feature>
<dbReference type="InterPro" id="IPR001381">
    <property type="entry name" value="DHquinase_I"/>
</dbReference>
<feature type="binding site" evidence="4">
    <location>
        <position position="233"/>
    </location>
    <ligand>
        <name>3-dehydroquinate</name>
        <dbReference type="ChEBI" id="CHEBI:32364"/>
    </ligand>
</feature>
<evidence type="ECO:0000256" key="2">
    <source>
        <dbReference type="ARBA" id="ARBA00023239"/>
    </source>
</evidence>
<dbReference type="RefSeq" id="WP_219780071.1">
    <property type="nucleotide sequence ID" value="NZ_JAHXPT010000008.1"/>
</dbReference>
<proteinExistence type="inferred from homology"/>
<feature type="binding site" evidence="4">
    <location>
        <begin position="47"/>
        <end position="49"/>
    </location>
    <ligand>
        <name>3-dehydroquinate</name>
        <dbReference type="ChEBI" id="CHEBI:32364"/>
    </ligand>
</feature>
<keyword evidence="3 4" id="KW-0704">Schiff base</keyword>
<dbReference type="EC" id="4.2.1.10" evidence="4"/>
<evidence type="ECO:0000256" key="4">
    <source>
        <dbReference type="HAMAP-Rule" id="MF_00214"/>
    </source>
</evidence>
<feature type="active site" description="Proton donor/acceptor" evidence="4">
    <location>
        <position position="144"/>
    </location>
</feature>
<evidence type="ECO:0000313" key="6">
    <source>
        <dbReference type="Proteomes" id="UP001519921"/>
    </source>
</evidence>
<feature type="binding site" evidence="4">
    <location>
        <position position="22"/>
    </location>
    <ligand>
        <name>3-dehydroquinate</name>
        <dbReference type="ChEBI" id="CHEBI:32364"/>
    </ligand>
</feature>
<keyword evidence="2 4" id="KW-0456">Lyase</keyword>
<dbReference type="InterPro" id="IPR018508">
    <property type="entry name" value="3-dehydroquinate_DH_AS"/>
</dbReference>
<dbReference type="Pfam" id="PF01487">
    <property type="entry name" value="DHquinase_I"/>
    <property type="match status" value="1"/>
</dbReference>
<dbReference type="PANTHER" id="PTHR43699">
    <property type="entry name" value="3-DEHYDROQUINATE DEHYDRATASE"/>
    <property type="match status" value="1"/>
</dbReference>
<evidence type="ECO:0000256" key="1">
    <source>
        <dbReference type="ARBA" id="ARBA00001864"/>
    </source>
</evidence>
<dbReference type="GO" id="GO:0003855">
    <property type="term" value="F:3-dehydroquinate dehydratase activity"/>
    <property type="evidence" value="ECO:0007669"/>
    <property type="project" value="UniProtKB-EC"/>
</dbReference>
<feature type="binding site" evidence="4">
    <location>
        <position position="83"/>
    </location>
    <ligand>
        <name>3-dehydroquinate</name>
        <dbReference type="ChEBI" id="CHEBI:32364"/>
    </ligand>
</feature>
<dbReference type="InterPro" id="IPR013785">
    <property type="entry name" value="Aldolase_TIM"/>
</dbReference>
<dbReference type="Proteomes" id="UP001519921">
    <property type="component" value="Unassembled WGS sequence"/>
</dbReference>
<dbReference type="CDD" id="cd00502">
    <property type="entry name" value="DHQase_I"/>
    <property type="match status" value="1"/>
</dbReference>
<gene>
    <name evidence="4 5" type="primary">aroD</name>
    <name evidence="5" type="ORF">KYD98_10915</name>
</gene>
<dbReference type="PROSITE" id="PS01028">
    <property type="entry name" value="DEHYDROQUINASE_I"/>
    <property type="match status" value="1"/>
</dbReference>
<evidence type="ECO:0000313" key="5">
    <source>
        <dbReference type="EMBL" id="MBW6410607.1"/>
    </source>
</evidence>
<comment type="caution">
    <text evidence="5">The sequence shown here is derived from an EMBL/GenBank/DDBJ whole genome shotgun (WGS) entry which is preliminary data.</text>
</comment>
<comment type="function">
    <text evidence="4">Involved in the third step of the chorismate pathway, which leads to the biosynthesis of aromatic amino acids. Catalyzes the cis-dehydration of 3-dehydroquinate (DHQ) and introduces the first double bond of the aromatic ring to yield 3-dehydroshikimate.</text>
</comment>
<dbReference type="HAMAP" id="MF_00214">
    <property type="entry name" value="AroD"/>
    <property type="match status" value="1"/>
</dbReference>
<dbReference type="EMBL" id="JAHXPT010000008">
    <property type="protein sequence ID" value="MBW6410607.1"/>
    <property type="molecule type" value="Genomic_DNA"/>
</dbReference>
<dbReference type="Gene3D" id="3.20.20.70">
    <property type="entry name" value="Aldolase class I"/>
    <property type="match status" value="1"/>
</dbReference>
<dbReference type="SUPFAM" id="SSF51569">
    <property type="entry name" value="Aldolase"/>
    <property type="match status" value="1"/>
</dbReference>
<comment type="subunit">
    <text evidence="4">Homodimer.</text>
</comment>
<accession>A0ABS7APR4</accession>
<keyword evidence="4" id="KW-0028">Amino-acid biosynthesis</keyword>
<keyword evidence="6" id="KW-1185">Reference proteome</keyword>
<feature type="active site" description="Schiff-base intermediate with substrate" evidence="4">
    <location>
        <position position="171"/>
    </location>
</feature>
<dbReference type="PANTHER" id="PTHR43699:SF1">
    <property type="entry name" value="3-DEHYDROQUINATE DEHYDRATASE"/>
    <property type="match status" value="1"/>
</dbReference>
<reference evidence="5 6" key="1">
    <citation type="submission" date="2021-07" db="EMBL/GenBank/DDBJ databases">
        <title>Clostridium weizhouense sp. nov., an anaerobic bacterium isolated from activated sludge of Petroleum wastewater.</title>
        <authorList>
            <person name="Li Q."/>
        </authorList>
    </citation>
    <scope>NUCLEOTIDE SEQUENCE [LARGE SCALE GENOMIC DNA]</scope>
    <source>
        <strain evidence="5 6">YB-6</strain>
    </source>
</reference>
<name>A0ABS7APR4_9CLOT</name>
<keyword evidence="4" id="KW-0057">Aromatic amino acid biosynthesis</keyword>
<sequence>MSKVVQVKKLKIGEGMPKICVSITGNTDEKILEEARELKNVKLDIVEWRVDFYKYVDNIEKVKDILIKLSEVLIDIPLIFTFRSKNEGGEREILSEYYTKLNCEIAKTKLVDLIDVELFVGDDYINKIIEFSHQYGVKVILSNHDFSKTPSKKEIIFRLTKMIKLDADLAKIAVMPQNTGDVLTLLCATNEMKEKYPDNPIITMSMNGIGVISRLAGEIFGSCLTFGATEKASAPGQIKVEDLYSILKVLHNNK</sequence>
<dbReference type="NCBIfam" id="TIGR01093">
    <property type="entry name" value="aroD"/>
    <property type="match status" value="1"/>
</dbReference>
<dbReference type="InterPro" id="IPR050146">
    <property type="entry name" value="Type-I_3-dehydroquinase"/>
</dbReference>
<evidence type="ECO:0000256" key="3">
    <source>
        <dbReference type="ARBA" id="ARBA00023270"/>
    </source>
</evidence>
<comment type="similarity">
    <text evidence="4">Belongs to the type-I 3-dehydroquinase family.</text>
</comment>